<dbReference type="OrthoDB" id="6426628at2759"/>
<evidence type="ECO:0000256" key="2">
    <source>
        <dbReference type="ARBA" id="ARBA00022692"/>
    </source>
</evidence>
<feature type="region of interest" description="Disordered" evidence="5">
    <location>
        <begin position="30"/>
        <end position="96"/>
    </location>
</feature>
<feature type="transmembrane region" description="Helical" evidence="6">
    <location>
        <begin position="167"/>
        <end position="187"/>
    </location>
</feature>
<dbReference type="InterPro" id="IPR027359">
    <property type="entry name" value="Volt_channel_dom_sf"/>
</dbReference>
<dbReference type="AlphaFoldDB" id="A0A812R377"/>
<evidence type="ECO:0000256" key="5">
    <source>
        <dbReference type="SAM" id="MobiDB-lite"/>
    </source>
</evidence>
<evidence type="ECO:0000313" key="8">
    <source>
        <dbReference type="EMBL" id="CAE7416797.1"/>
    </source>
</evidence>
<dbReference type="PANTHER" id="PTHR10037">
    <property type="entry name" value="VOLTAGE-GATED CATION CHANNEL CALCIUM AND SODIUM"/>
    <property type="match status" value="1"/>
</dbReference>
<sequence length="454" mass="51425">MLSLEKLHDVVQRQHRELIKRLDHQHEILKHSAGKTQLTPWSRQSSPWVRQISPPTPTRLRTVPETEGAQRRAKEHAPRGGSKENAPDGRRDSKDLPTRLTKASSHLHKTFRPVFQTFTQADMALRNVAKTVDRERQKRRDDGTMSETSRPDGSLAASLRNFVHSTAFDSFFALLVMTNTIFIGAEVQQTLEHGEQPEVFVIIQYIYTGFFVLELLMRLAAGGRQFLCGKDCAWSWLDIFVVASSLTEVAYDILEAHGLANSSGLRALRIVRVTRFLKSLRLIRVFRFVLSLRTLITSIIYTLRSLFWALVLLALIIYLFSVLLAQAVADYRVESALPERAENAAVRYYSSLAKTMLSLFMSITGGVSWEEVLEPLEHISSVWVIVFLIYVQFTYFAVLNVLTGVFCQSAVESAQNDHANVVQSMLANKEAHVEKIRALFSKLGAEEEGIITYD</sequence>
<keyword evidence="3 6" id="KW-1133">Transmembrane helix</keyword>
<comment type="caution">
    <text evidence="8">The sequence shown here is derived from an EMBL/GenBank/DDBJ whole genome shotgun (WGS) entry which is preliminary data.</text>
</comment>
<dbReference type="Gene3D" id="1.10.287.70">
    <property type="match status" value="1"/>
</dbReference>
<keyword evidence="4 6" id="KW-0472">Membrane</keyword>
<feature type="transmembrane region" description="Helical" evidence="6">
    <location>
        <begin position="282"/>
        <end position="301"/>
    </location>
</feature>
<dbReference type="InterPro" id="IPR043203">
    <property type="entry name" value="VGCC_Ca_Na"/>
</dbReference>
<feature type="transmembrane region" description="Helical" evidence="6">
    <location>
        <begin position="199"/>
        <end position="217"/>
    </location>
</feature>
<dbReference type="EMBL" id="CAJNDS010002295">
    <property type="protein sequence ID" value="CAE7416797.1"/>
    <property type="molecule type" value="Genomic_DNA"/>
</dbReference>
<name>A0A812R377_9DINO</name>
<comment type="subcellular location">
    <subcellularLocation>
        <location evidence="1">Membrane</location>
        <topology evidence="1">Multi-pass membrane protein</topology>
    </subcellularLocation>
</comment>
<dbReference type="GO" id="GO:0005248">
    <property type="term" value="F:voltage-gated sodium channel activity"/>
    <property type="evidence" value="ECO:0007669"/>
    <property type="project" value="TreeGrafter"/>
</dbReference>
<evidence type="ECO:0000259" key="7">
    <source>
        <dbReference type="Pfam" id="PF00520"/>
    </source>
</evidence>
<dbReference type="Pfam" id="PF00520">
    <property type="entry name" value="Ion_trans"/>
    <property type="match status" value="1"/>
</dbReference>
<feature type="transmembrane region" description="Helical" evidence="6">
    <location>
        <begin position="348"/>
        <end position="369"/>
    </location>
</feature>
<dbReference type="SUPFAM" id="SSF81324">
    <property type="entry name" value="Voltage-gated potassium channels"/>
    <property type="match status" value="1"/>
</dbReference>
<dbReference type="Gene3D" id="1.20.120.350">
    <property type="entry name" value="Voltage-gated potassium channels. Chain C"/>
    <property type="match status" value="1"/>
</dbReference>
<gene>
    <name evidence="8" type="primary">Scn11a</name>
    <name evidence="8" type="ORF">SNAT2548_LOCUS22664</name>
</gene>
<feature type="compositionally biased region" description="Basic and acidic residues" evidence="5">
    <location>
        <begin position="131"/>
        <end position="143"/>
    </location>
</feature>
<proteinExistence type="predicted"/>
<evidence type="ECO:0000256" key="3">
    <source>
        <dbReference type="ARBA" id="ARBA00022989"/>
    </source>
</evidence>
<evidence type="ECO:0000256" key="4">
    <source>
        <dbReference type="ARBA" id="ARBA00023136"/>
    </source>
</evidence>
<keyword evidence="2 6" id="KW-0812">Transmembrane</keyword>
<evidence type="ECO:0000256" key="6">
    <source>
        <dbReference type="SAM" id="Phobius"/>
    </source>
</evidence>
<feature type="region of interest" description="Disordered" evidence="5">
    <location>
        <begin position="129"/>
        <end position="153"/>
    </location>
</feature>
<organism evidence="8 9">
    <name type="scientific">Symbiodinium natans</name>
    <dbReference type="NCBI Taxonomy" id="878477"/>
    <lineage>
        <taxon>Eukaryota</taxon>
        <taxon>Sar</taxon>
        <taxon>Alveolata</taxon>
        <taxon>Dinophyceae</taxon>
        <taxon>Suessiales</taxon>
        <taxon>Symbiodiniaceae</taxon>
        <taxon>Symbiodinium</taxon>
    </lineage>
</organism>
<reference evidence="8" key="1">
    <citation type="submission" date="2021-02" db="EMBL/GenBank/DDBJ databases">
        <authorList>
            <person name="Dougan E. K."/>
            <person name="Rhodes N."/>
            <person name="Thang M."/>
            <person name="Chan C."/>
        </authorList>
    </citation>
    <scope>NUCLEOTIDE SEQUENCE</scope>
</reference>
<keyword evidence="9" id="KW-1185">Reference proteome</keyword>
<evidence type="ECO:0000313" key="9">
    <source>
        <dbReference type="Proteomes" id="UP000604046"/>
    </source>
</evidence>
<evidence type="ECO:0000256" key="1">
    <source>
        <dbReference type="ARBA" id="ARBA00004141"/>
    </source>
</evidence>
<protein>
    <submittedName>
        <fullName evidence="8">Scn11a protein</fullName>
    </submittedName>
</protein>
<accession>A0A812R377</accession>
<feature type="transmembrane region" description="Helical" evidence="6">
    <location>
        <begin position="307"/>
        <end position="328"/>
    </location>
</feature>
<dbReference type="Proteomes" id="UP000604046">
    <property type="component" value="Unassembled WGS sequence"/>
</dbReference>
<dbReference type="InterPro" id="IPR005821">
    <property type="entry name" value="Ion_trans_dom"/>
</dbReference>
<feature type="non-terminal residue" evidence="8">
    <location>
        <position position="454"/>
    </location>
</feature>
<feature type="compositionally biased region" description="Polar residues" evidence="5">
    <location>
        <begin position="34"/>
        <end position="48"/>
    </location>
</feature>
<feature type="transmembrane region" description="Helical" evidence="6">
    <location>
        <begin position="381"/>
        <end position="402"/>
    </location>
</feature>
<feature type="compositionally biased region" description="Basic and acidic residues" evidence="5">
    <location>
        <begin position="62"/>
        <end position="96"/>
    </location>
</feature>
<feature type="domain" description="Ion transport" evidence="7">
    <location>
        <begin position="166"/>
        <end position="408"/>
    </location>
</feature>
<dbReference type="PANTHER" id="PTHR10037:SF62">
    <property type="entry name" value="SODIUM CHANNEL PROTEIN 60E"/>
    <property type="match status" value="1"/>
</dbReference>
<dbReference type="GO" id="GO:0001518">
    <property type="term" value="C:voltage-gated sodium channel complex"/>
    <property type="evidence" value="ECO:0007669"/>
    <property type="project" value="TreeGrafter"/>
</dbReference>